<feature type="transmembrane region" description="Helical" evidence="2">
    <location>
        <begin position="67"/>
        <end position="85"/>
    </location>
</feature>
<keyword evidence="2" id="KW-0812">Transmembrane</keyword>
<keyword evidence="2" id="KW-1133">Transmembrane helix</keyword>
<proteinExistence type="predicted"/>
<feature type="region of interest" description="Disordered" evidence="1">
    <location>
        <begin position="94"/>
        <end position="117"/>
    </location>
</feature>
<evidence type="ECO:0000313" key="3">
    <source>
        <dbReference type="EMBL" id="MBR7833573.1"/>
    </source>
</evidence>
<reference evidence="3" key="1">
    <citation type="submission" date="2021-04" db="EMBL/GenBank/DDBJ databases">
        <title>Genome based classification of Actinospica acidithermotolerans sp. nov., an actinobacterium isolated from an Indonesian hot spring.</title>
        <authorList>
            <person name="Kusuma A.B."/>
            <person name="Putra K.E."/>
            <person name="Nafisah S."/>
            <person name="Loh J."/>
            <person name="Nouioui I."/>
            <person name="Goodfellow M."/>
        </authorList>
    </citation>
    <scope>NUCLEOTIDE SEQUENCE</scope>
    <source>
        <strain evidence="3">CSCA 57</strain>
    </source>
</reference>
<dbReference type="Pfam" id="PF10724">
    <property type="entry name" value="DUF2516"/>
    <property type="match status" value="1"/>
</dbReference>
<protein>
    <submittedName>
        <fullName evidence="3">DUF2516 family protein</fullName>
    </submittedName>
</protein>
<evidence type="ECO:0000256" key="1">
    <source>
        <dbReference type="SAM" id="MobiDB-lite"/>
    </source>
</evidence>
<accession>A0A941EME8</accession>
<evidence type="ECO:0000313" key="4">
    <source>
        <dbReference type="Proteomes" id="UP000675781"/>
    </source>
</evidence>
<evidence type="ECO:0000256" key="2">
    <source>
        <dbReference type="SAM" id="Phobius"/>
    </source>
</evidence>
<gene>
    <name evidence="3" type="ORF">KDL01_09870</name>
</gene>
<sequence>MGSGLITSTFFNVLNLLLLALTCFKVYAFVDAAIRPSSAYVAANKLTKVAWLLFLGIAAFYDLMWGGVTQILTIVGTAAAIIYMVDVRPALREQAGSARRGGRNPRDRRPDGPYGPW</sequence>
<dbReference type="Proteomes" id="UP000675781">
    <property type="component" value="Unassembled WGS sequence"/>
</dbReference>
<organism evidence="3 4">
    <name type="scientific">Actinospica durhamensis</name>
    <dbReference type="NCBI Taxonomy" id="1508375"/>
    <lineage>
        <taxon>Bacteria</taxon>
        <taxon>Bacillati</taxon>
        <taxon>Actinomycetota</taxon>
        <taxon>Actinomycetes</taxon>
        <taxon>Catenulisporales</taxon>
        <taxon>Actinospicaceae</taxon>
        <taxon>Actinospica</taxon>
    </lineage>
</organism>
<dbReference type="InterPro" id="IPR019662">
    <property type="entry name" value="DUF2516"/>
</dbReference>
<feature type="transmembrane region" description="Helical" evidence="2">
    <location>
        <begin position="6"/>
        <end position="30"/>
    </location>
</feature>
<dbReference type="RefSeq" id="WP_212528092.1">
    <property type="nucleotide sequence ID" value="NZ_JAGSOG010000034.1"/>
</dbReference>
<dbReference type="AlphaFoldDB" id="A0A941EME8"/>
<keyword evidence="2" id="KW-0472">Membrane</keyword>
<keyword evidence="4" id="KW-1185">Reference proteome</keyword>
<comment type="caution">
    <text evidence="3">The sequence shown here is derived from an EMBL/GenBank/DDBJ whole genome shotgun (WGS) entry which is preliminary data.</text>
</comment>
<dbReference type="EMBL" id="JAGSOG010000034">
    <property type="protein sequence ID" value="MBR7833573.1"/>
    <property type="molecule type" value="Genomic_DNA"/>
</dbReference>
<name>A0A941EME8_9ACTN</name>